<dbReference type="CDD" id="cd16424">
    <property type="entry name" value="VirB8"/>
    <property type="match status" value="1"/>
</dbReference>
<dbReference type="Pfam" id="PF04335">
    <property type="entry name" value="VirB8"/>
    <property type="match status" value="1"/>
</dbReference>
<evidence type="ECO:0000313" key="8">
    <source>
        <dbReference type="Proteomes" id="UP000231484"/>
    </source>
</evidence>
<name>A0A2N9XWV0_9NEIS</name>
<accession>A0A2N9XWV0</accession>
<dbReference type="SUPFAM" id="SSF54427">
    <property type="entry name" value="NTF2-like"/>
    <property type="match status" value="1"/>
</dbReference>
<evidence type="ECO:0000256" key="1">
    <source>
        <dbReference type="ARBA" id="ARBA00004167"/>
    </source>
</evidence>
<evidence type="ECO:0000256" key="2">
    <source>
        <dbReference type="ARBA" id="ARBA00022692"/>
    </source>
</evidence>
<evidence type="ECO:0000256" key="3">
    <source>
        <dbReference type="ARBA" id="ARBA00022989"/>
    </source>
</evidence>
<organism evidence="7 8">
    <name type="scientific">Snodgrassella alvi</name>
    <dbReference type="NCBI Taxonomy" id="1196083"/>
    <lineage>
        <taxon>Bacteria</taxon>
        <taxon>Pseudomonadati</taxon>
        <taxon>Pseudomonadota</taxon>
        <taxon>Betaproteobacteria</taxon>
        <taxon>Neisseriales</taxon>
        <taxon>Neisseriaceae</taxon>
        <taxon>Snodgrassella</taxon>
    </lineage>
</organism>
<protein>
    <submittedName>
        <fullName evidence="7">Type VI secretion protein</fullName>
    </submittedName>
</protein>
<dbReference type="InterPro" id="IPR007430">
    <property type="entry name" value="VirB8"/>
</dbReference>
<evidence type="ECO:0000259" key="6">
    <source>
        <dbReference type="Pfam" id="PF04335"/>
    </source>
</evidence>
<dbReference type="GO" id="GO:0030255">
    <property type="term" value="P:protein secretion by the type IV secretion system"/>
    <property type="evidence" value="ECO:0007669"/>
    <property type="project" value="InterPro"/>
</dbReference>
<dbReference type="InterPro" id="IPR032710">
    <property type="entry name" value="NTF2-like_dom_sf"/>
</dbReference>
<reference evidence="7 8" key="1">
    <citation type="journal article" date="2017" name="MBio">
        <title>Type VI secretion-mediated competition in the bee gut microbiome.</title>
        <authorList>
            <person name="Steele M.I."/>
            <person name="Kwong W.K."/>
            <person name="Powell J.E."/>
            <person name="Whiteley M."/>
            <person name="Moran N.A."/>
        </authorList>
    </citation>
    <scope>NUCLEOTIDE SEQUENCE [LARGE SCALE GENOMIC DNA]</scope>
    <source>
        <strain evidence="7 8">Occ4-2</strain>
    </source>
</reference>
<dbReference type="InterPro" id="IPR026264">
    <property type="entry name" value="VirB8/PtlE"/>
</dbReference>
<comment type="caution">
    <text evidence="7">The sequence shown here is derived from an EMBL/GenBank/DDBJ whole genome shotgun (WGS) entry which is preliminary data.</text>
</comment>
<gene>
    <name evidence="7" type="ORF">BHC48_00800</name>
</gene>
<dbReference type="Gene3D" id="3.10.450.230">
    <property type="entry name" value="VirB8 protein"/>
    <property type="match status" value="1"/>
</dbReference>
<keyword evidence="3 5" id="KW-1133">Transmembrane helix</keyword>
<feature type="domain" description="Bacterial virulence protein VirB8" evidence="6">
    <location>
        <begin position="22"/>
        <end position="232"/>
    </location>
</feature>
<dbReference type="Proteomes" id="UP000231484">
    <property type="component" value="Unassembled WGS sequence"/>
</dbReference>
<feature type="transmembrane region" description="Helical" evidence="5">
    <location>
        <begin position="39"/>
        <end position="61"/>
    </location>
</feature>
<comment type="subcellular location">
    <subcellularLocation>
        <location evidence="1">Membrane</location>
        <topology evidence="1">Single-pass membrane protein</topology>
    </subcellularLocation>
</comment>
<dbReference type="EMBL" id="MEIQ01000002">
    <property type="protein sequence ID" value="PIT54255.1"/>
    <property type="molecule type" value="Genomic_DNA"/>
</dbReference>
<evidence type="ECO:0000256" key="4">
    <source>
        <dbReference type="ARBA" id="ARBA00023136"/>
    </source>
</evidence>
<evidence type="ECO:0000313" key="7">
    <source>
        <dbReference type="EMBL" id="PIT54255.1"/>
    </source>
</evidence>
<dbReference type="PIRSF" id="PIRSF003299">
    <property type="entry name" value="VirB8_PtlE"/>
    <property type="match status" value="1"/>
</dbReference>
<dbReference type="AlphaFoldDB" id="A0A2N9XWV0"/>
<sequence length="235" mass="26481">MSTPNNSKAALNKQGREFIQSAAAFNRSEIDMVRRNSKIAWRIAIGCLVITGMAIGAVAALTPLKTVQPYVIRVDNNTGATDIVTTLKQSEKTYGEVIDKYWLAQYIKYRESYDWQTIQTTYDATMLLSAQPVQQEFAKIYTDNNPNAPHKILKDRFKVIVNVKAISFVGQMAQIRFDKQLIPLTGDLSKTTPPQQLIATVAFDYANQPMQEKDRLVNPLGFQITSYRVDPENTP</sequence>
<keyword evidence="2 5" id="KW-0812">Transmembrane</keyword>
<proteinExistence type="predicted"/>
<keyword evidence="4 5" id="KW-0472">Membrane</keyword>
<evidence type="ECO:0000256" key="5">
    <source>
        <dbReference type="SAM" id="Phobius"/>
    </source>
</evidence>
<dbReference type="GO" id="GO:0016020">
    <property type="term" value="C:membrane"/>
    <property type="evidence" value="ECO:0007669"/>
    <property type="project" value="UniProtKB-SubCell"/>
</dbReference>